<gene>
    <name evidence="2" type="ORF">B0A49_08390</name>
</gene>
<dbReference type="AlphaFoldDB" id="A0A4U0XAR7"/>
<reference evidence="2 3" key="1">
    <citation type="submission" date="2017-03" db="EMBL/GenBank/DDBJ databases">
        <title>Genomes of endolithic fungi from Antarctica.</title>
        <authorList>
            <person name="Coleine C."/>
            <person name="Masonjones S."/>
            <person name="Stajich J.E."/>
        </authorList>
    </citation>
    <scope>NUCLEOTIDE SEQUENCE [LARGE SCALE GENOMIC DNA]</scope>
    <source>
        <strain evidence="2 3">CCFEE 5187</strain>
    </source>
</reference>
<evidence type="ECO:0000313" key="2">
    <source>
        <dbReference type="EMBL" id="TKA72917.1"/>
    </source>
</evidence>
<organism evidence="2 3">
    <name type="scientific">Cryomyces minteri</name>
    <dbReference type="NCBI Taxonomy" id="331657"/>
    <lineage>
        <taxon>Eukaryota</taxon>
        <taxon>Fungi</taxon>
        <taxon>Dikarya</taxon>
        <taxon>Ascomycota</taxon>
        <taxon>Pezizomycotina</taxon>
        <taxon>Dothideomycetes</taxon>
        <taxon>Dothideomycetes incertae sedis</taxon>
        <taxon>Cryomyces</taxon>
    </lineage>
</organism>
<comment type="caution">
    <text evidence="2">The sequence shown here is derived from an EMBL/GenBank/DDBJ whole genome shotgun (WGS) entry which is preliminary data.</text>
</comment>
<sequence length="256" mass="28403">MESGNEEEMPGADEDYIEIKVFRSSARKRIAKVAEEYKEEEPGANAGGGIDLLKAGHVRKRDPQRYYKYALVDPVDQPFATFRYYYRTLAQLERLGVSVNRARSASRATWVSSSDSASGNGRLGSSTADESSPGKDPFPMPDNQNIRDMFTQLRRLSMPSPNTLLPSSSRREPPSPTNNMPGAFVSTPDEETASQREWLVRTPSPVKSDLKNVTHPSPPPASMRTRTSSSGLLRRVVDRAIRRRAESKAGDGDEPE</sequence>
<evidence type="ECO:0000256" key="1">
    <source>
        <dbReference type="SAM" id="MobiDB-lite"/>
    </source>
</evidence>
<feature type="compositionally biased region" description="Polar residues" evidence="1">
    <location>
        <begin position="106"/>
        <end position="130"/>
    </location>
</feature>
<keyword evidence="3" id="KW-1185">Reference proteome</keyword>
<protein>
    <submittedName>
        <fullName evidence="2">Uncharacterized protein</fullName>
    </submittedName>
</protein>
<dbReference type="EMBL" id="NAJN01000464">
    <property type="protein sequence ID" value="TKA72917.1"/>
    <property type="molecule type" value="Genomic_DNA"/>
</dbReference>
<proteinExistence type="predicted"/>
<dbReference type="Proteomes" id="UP000308768">
    <property type="component" value="Unassembled WGS sequence"/>
</dbReference>
<evidence type="ECO:0000313" key="3">
    <source>
        <dbReference type="Proteomes" id="UP000308768"/>
    </source>
</evidence>
<feature type="compositionally biased region" description="Low complexity" evidence="1">
    <location>
        <begin position="222"/>
        <end position="234"/>
    </location>
</feature>
<accession>A0A4U0XAR7</accession>
<feature type="region of interest" description="Disordered" evidence="1">
    <location>
        <begin position="106"/>
        <end position="145"/>
    </location>
</feature>
<name>A0A4U0XAR7_9PEZI</name>
<dbReference type="OrthoDB" id="436496at2759"/>
<feature type="region of interest" description="Disordered" evidence="1">
    <location>
        <begin position="157"/>
        <end position="256"/>
    </location>
</feature>
<feature type="compositionally biased region" description="Basic and acidic residues" evidence="1">
    <location>
        <begin position="235"/>
        <end position="256"/>
    </location>
</feature>
<dbReference type="STRING" id="331657.A0A4U0XAR7"/>